<dbReference type="AlphaFoldDB" id="A0A426WX52"/>
<evidence type="ECO:0000256" key="1">
    <source>
        <dbReference type="SAM" id="Coils"/>
    </source>
</evidence>
<dbReference type="Proteomes" id="UP000287651">
    <property type="component" value="Unassembled WGS sequence"/>
</dbReference>
<keyword evidence="1" id="KW-0175">Coiled coil</keyword>
<evidence type="ECO:0000313" key="4">
    <source>
        <dbReference type="Proteomes" id="UP000287651"/>
    </source>
</evidence>
<evidence type="ECO:0000313" key="3">
    <source>
        <dbReference type="EMBL" id="RRT31292.1"/>
    </source>
</evidence>
<proteinExistence type="predicted"/>
<gene>
    <name evidence="3" type="ORF">B296_00057332</name>
</gene>
<evidence type="ECO:0000256" key="2">
    <source>
        <dbReference type="SAM" id="MobiDB-lite"/>
    </source>
</evidence>
<organism evidence="3 4">
    <name type="scientific">Ensete ventricosum</name>
    <name type="common">Abyssinian banana</name>
    <name type="synonym">Musa ensete</name>
    <dbReference type="NCBI Taxonomy" id="4639"/>
    <lineage>
        <taxon>Eukaryota</taxon>
        <taxon>Viridiplantae</taxon>
        <taxon>Streptophyta</taxon>
        <taxon>Embryophyta</taxon>
        <taxon>Tracheophyta</taxon>
        <taxon>Spermatophyta</taxon>
        <taxon>Magnoliopsida</taxon>
        <taxon>Liliopsida</taxon>
        <taxon>Zingiberales</taxon>
        <taxon>Musaceae</taxon>
        <taxon>Ensete</taxon>
    </lineage>
</organism>
<reference evidence="3 4" key="1">
    <citation type="journal article" date="2014" name="Agronomy (Basel)">
        <title>A Draft Genome Sequence for Ensete ventricosum, the Drought-Tolerant Tree Against Hunger.</title>
        <authorList>
            <person name="Harrison J."/>
            <person name="Moore K.A."/>
            <person name="Paszkiewicz K."/>
            <person name="Jones T."/>
            <person name="Grant M."/>
            <person name="Ambacheew D."/>
            <person name="Muzemil S."/>
            <person name="Studholme D.J."/>
        </authorList>
    </citation>
    <scope>NUCLEOTIDE SEQUENCE [LARGE SCALE GENOMIC DNA]</scope>
</reference>
<feature type="coiled-coil region" evidence="1">
    <location>
        <begin position="170"/>
        <end position="204"/>
    </location>
</feature>
<feature type="compositionally biased region" description="Polar residues" evidence="2">
    <location>
        <begin position="20"/>
        <end position="40"/>
    </location>
</feature>
<feature type="compositionally biased region" description="Basic and acidic residues" evidence="2">
    <location>
        <begin position="48"/>
        <end position="71"/>
    </location>
</feature>
<comment type="caution">
    <text evidence="3">The sequence shown here is derived from an EMBL/GenBank/DDBJ whole genome shotgun (WGS) entry which is preliminary data.</text>
</comment>
<feature type="region of interest" description="Disordered" evidence="2">
    <location>
        <begin position="1"/>
        <end position="111"/>
    </location>
</feature>
<accession>A0A426WX52</accession>
<dbReference type="EMBL" id="AMZH03041783">
    <property type="protein sequence ID" value="RRT31292.1"/>
    <property type="molecule type" value="Genomic_DNA"/>
</dbReference>
<feature type="compositionally biased region" description="Basic residues" evidence="2">
    <location>
        <begin position="77"/>
        <end position="88"/>
    </location>
</feature>
<protein>
    <submittedName>
        <fullName evidence="3">Uncharacterized protein</fullName>
    </submittedName>
</protein>
<sequence length="215" mass="23606">MVSMSLMRDNLKAGGGRPRTASTSIPAPTAPTVDSHSPSEVQEIPAEEATRRASKEGTRVLEVPSKREAKDLVGQQKKSRTSGGRRPHHEVDKPKSRVTKGKGPVDPATEKLTLRQKPKSVRELCSASPEMALFDRVHDASRVTTFMGNKVDFLREEVQRLKEGGDTKAVAMAEGRASEAQTLAENLRAELDKTTQRRELIGKELGETQEELVDL</sequence>
<name>A0A426WX52_ENSVE</name>